<dbReference type="SUPFAM" id="SSF51735">
    <property type="entry name" value="NAD(P)-binding Rossmann-fold domains"/>
    <property type="match status" value="1"/>
</dbReference>
<dbReference type="InterPro" id="IPR016040">
    <property type="entry name" value="NAD(P)-bd_dom"/>
</dbReference>
<dbReference type="InterPro" id="IPR013445">
    <property type="entry name" value="CDP_4_6_deHydtase"/>
</dbReference>
<dbReference type="EMBL" id="NIBG01000002">
    <property type="protein sequence ID" value="PAB60834.1"/>
    <property type="molecule type" value="Genomic_DNA"/>
</dbReference>
<dbReference type="OrthoDB" id="9779041at2"/>
<accession>A0A267MMK3</accession>
<proteinExistence type="predicted"/>
<organism evidence="2 3">
    <name type="scientific">Anaeromicrobium sediminis</name>
    <dbReference type="NCBI Taxonomy" id="1478221"/>
    <lineage>
        <taxon>Bacteria</taxon>
        <taxon>Bacillati</taxon>
        <taxon>Bacillota</taxon>
        <taxon>Clostridia</taxon>
        <taxon>Peptostreptococcales</taxon>
        <taxon>Thermotaleaceae</taxon>
        <taxon>Anaeromicrobium</taxon>
    </lineage>
</organism>
<dbReference type="Pfam" id="PF16363">
    <property type="entry name" value="GDP_Man_Dehyd"/>
    <property type="match status" value="1"/>
</dbReference>
<dbReference type="InterPro" id="IPR036291">
    <property type="entry name" value="NAD(P)-bd_dom_sf"/>
</dbReference>
<keyword evidence="3" id="KW-1185">Reference proteome</keyword>
<evidence type="ECO:0000313" key="2">
    <source>
        <dbReference type="EMBL" id="PAB60834.1"/>
    </source>
</evidence>
<dbReference type="RefSeq" id="WP_095131443.1">
    <property type="nucleotide sequence ID" value="NZ_NIBG01000002.1"/>
</dbReference>
<dbReference type="CDD" id="cd05252">
    <property type="entry name" value="CDP_GD_SDR_e"/>
    <property type="match status" value="1"/>
</dbReference>
<dbReference type="AlphaFoldDB" id="A0A267MMK3"/>
<gene>
    <name evidence="2" type="primary">rfbG</name>
    <name evidence="2" type="ORF">CCE28_03655</name>
</gene>
<dbReference type="NCBIfam" id="TIGR02622">
    <property type="entry name" value="CDP_4_6_dhtase"/>
    <property type="match status" value="1"/>
</dbReference>
<comment type="caution">
    <text evidence="2">The sequence shown here is derived from an EMBL/GenBank/DDBJ whole genome shotgun (WGS) entry which is preliminary data.</text>
</comment>
<name>A0A267MMK3_9FIRM</name>
<feature type="domain" description="NAD(P)-binding" evidence="1">
    <location>
        <begin position="19"/>
        <end position="332"/>
    </location>
</feature>
<reference evidence="2 3" key="1">
    <citation type="submission" date="2017-06" db="EMBL/GenBank/DDBJ databases">
        <title>Draft genome sequence of anaerobic fermentative bacterium Anaeromicrobium sediminis DY2726D isolated from West Pacific Ocean sediments.</title>
        <authorList>
            <person name="Zeng X."/>
        </authorList>
    </citation>
    <scope>NUCLEOTIDE SEQUENCE [LARGE SCALE GENOMIC DNA]</scope>
    <source>
        <strain evidence="2 3">DY2726D</strain>
    </source>
</reference>
<dbReference type="PANTHER" id="PTHR43000">
    <property type="entry name" value="DTDP-D-GLUCOSE 4,6-DEHYDRATASE-RELATED"/>
    <property type="match status" value="1"/>
</dbReference>
<sequence length="360" mass="41501">MDINNKYSLKGFYRGKTVLVTGHTGFKGSWLSIWLKKLGAKVIGYGLDPYTTNGNFVVCNLENKMVDIRADIRDEEKLKYIFNKYKPEIVFHLAAQPLVRLSYKIPKETYDVNVIGSFNVLECIKNTNSVKVGVIITTDKCYKNKEQIWGYRETDPLGGYDPYSSSKACAEILIDSYRNSFINPNKYKEHGKAISSVRTGNVIGGGDWSKNRLIPDCIRSLYSNKKIEIRNPNSIRPWQHVLEPLYGYLLLGKQMYFHGVNYSGAWNFGPDFESIVTVETIVNTIIDKWGSGTWIDLSHKKEPHEATLLNLDCTKAKTYLHWKPKLNIEEALAYTVYWYKNYKNENIYKLCLDQINEYSK</sequence>
<evidence type="ECO:0000313" key="3">
    <source>
        <dbReference type="Proteomes" id="UP000216024"/>
    </source>
</evidence>
<dbReference type="Proteomes" id="UP000216024">
    <property type="component" value="Unassembled WGS sequence"/>
</dbReference>
<dbReference type="Gene3D" id="3.40.50.720">
    <property type="entry name" value="NAD(P)-binding Rossmann-like Domain"/>
    <property type="match status" value="1"/>
</dbReference>
<protein>
    <submittedName>
        <fullName evidence="2">CDP-glucose 4,6-dehydratase</fullName>
    </submittedName>
</protein>
<dbReference type="Gene3D" id="3.90.25.10">
    <property type="entry name" value="UDP-galactose 4-epimerase, domain 1"/>
    <property type="match status" value="1"/>
</dbReference>
<evidence type="ECO:0000259" key="1">
    <source>
        <dbReference type="Pfam" id="PF16363"/>
    </source>
</evidence>